<keyword evidence="1" id="KW-0732">Signal</keyword>
<feature type="chain" id="PRO_5039540949" description="DUF4163 domain-containing protein" evidence="1">
    <location>
        <begin position="21"/>
        <end position="240"/>
    </location>
</feature>
<accession>A0A917HQA2</accession>
<comment type="caution">
    <text evidence="2">The sequence shown here is derived from an EMBL/GenBank/DDBJ whole genome shotgun (WGS) entry which is preliminary data.</text>
</comment>
<name>A0A917HQA2_9BACL</name>
<dbReference type="EMBL" id="BMHY01000016">
    <property type="protein sequence ID" value="GGG86281.1"/>
    <property type="molecule type" value="Genomic_DNA"/>
</dbReference>
<dbReference type="Proteomes" id="UP000600247">
    <property type="component" value="Unassembled WGS sequence"/>
</dbReference>
<keyword evidence="3" id="KW-1185">Reference proteome</keyword>
<feature type="signal peptide" evidence="1">
    <location>
        <begin position="1"/>
        <end position="20"/>
    </location>
</feature>
<evidence type="ECO:0000313" key="3">
    <source>
        <dbReference type="Proteomes" id="UP000600247"/>
    </source>
</evidence>
<reference evidence="2 3" key="1">
    <citation type="journal article" date="2014" name="Int. J. Syst. Evol. Microbiol.">
        <title>Complete genome sequence of Corynebacterium casei LMG S-19264T (=DSM 44701T), isolated from a smear-ripened cheese.</title>
        <authorList>
            <consortium name="US DOE Joint Genome Institute (JGI-PGF)"/>
            <person name="Walter F."/>
            <person name="Albersmeier A."/>
            <person name="Kalinowski J."/>
            <person name="Ruckert C."/>
        </authorList>
    </citation>
    <scope>NUCLEOTIDE SEQUENCE [LARGE SCALE GENOMIC DNA]</scope>
    <source>
        <strain evidence="2 3">CGMCC 1.15286</strain>
    </source>
</reference>
<dbReference type="PROSITE" id="PS51257">
    <property type="entry name" value="PROKAR_LIPOPROTEIN"/>
    <property type="match status" value="1"/>
</dbReference>
<dbReference type="Gene3D" id="3.30.565.40">
    <property type="entry name" value="Fervidobacterium nodosum Rt17-B1 like"/>
    <property type="match status" value="1"/>
</dbReference>
<organism evidence="2 3">
    <name type="scientific">Paenibacillus radicis</name>
    <name type="common">ex Gao et al. 2016</name>
    <dbReference type="NCBI Taxonomy" id="1737354"/>
    <lineage>
        <taxon>Bacteria</taxon>
        <taxon>Bacillati</taxon>
        <taxon>Bacillota</taxon>
        <taxon>Bacilli</taxon>
        <taxon>Bacillales</taxon>
        <taxon>Paenibacillaceae</taxon>
        <taxon>Paenibacillus</taxon>
    </lineage>
</organism>
<dbReference type="RefSeq" id="WP_188892474.1">
    <property type="nucleotide sequence ID" value="NZ_BMHY01000016.1"/>
</dbReference>
<proteinExistence type="predicted"/>
<gene>
    <name evidence="2" type="ORF">GCM10010918_50570</name>
</gene>
<evidence type="ECO:0000313" key="2">
    <source>
        <dbReference type="EMBL" id="GGG86281.1"/>
    </source>
</evidence>
<sequence length="240" mass="27003">MKVTLAFLMIVLLCACGSNTQDLSSVVPMINKVSFSNQQAAIHYPEITNLDRPEQTEKLNEVLKSDAMQIVDYFGGNEQSNELDADYFSKLLGDKLISVAYTGSSYVKGGAYPRSIFVTTNLDLTKEKKIVLKDIVRIDDEFIALLRGAKYVPYDSELVVEEEAREELSSYSNEQLIAFFNQSDVISDTNELSVFTYFTKDSLGISFNVPHALGDHAEFEITYSELNDHFLTENKLWSKG</sequence>
<evidence type="ECO:0000256" key="1">
    <source>
        <dbReference type="SAM" id="SignalP"/>
    </source>
</evidence>
<dbReference type="AlphaFoldDB" id="A0A917HQA2"/>
<protein>
    <recommendedName>
        <fullName evidence="4">DUF4163 domain-containing protein</fullName>
    </recommendedName>
</protein>
<evidence type="ECO:0008006" key="4">
    <source>
        <dbReference type="Google" id="ProtNLM"/>
    </source>
</evidence>